<dbReference type="PANTHER" id="PTHR15237:SF0">
    <property type="entry name" value="CELL CYCLE CHECKPOINT CONTROL PROTEIN"/>
    <property type="match status" value="1"/>
</dbReference>
<reference evidence="1 2" key="1">
    <citation type="journal article" date="2016" name="Mol. Biol. Evol.">
        <title>Comparative Genomics of Early-Diverging Mushroom-Forming Fungi Provides Insights into the Origins of Lignocellulose Decay Capabilities.</title>
        <authorList>
            <person name="Nagy L.G."/>
            <person name="Riley R."/>
            <person name="Tritt A."/>
            <person name="Adam C."/>
            <person name="Daum C."/>
            <person name="Floudas D."/>
            <person name="Sun H."/>
            <person name="Yadav J.S."/>
            <person name="Pangilinan J."/>
            <person name="Larsson K.H."/>
            <person name="Matsuura K."/>
            <person name="Barry K."/>
            <person name="Labutti K."/>
            <person name="Kuo R."/>
            <person name="Ohm R.A."/>
            <person name="Bhattacharya S.S."/>
            <person name="Shirouzu T."/>
            <person name="Yoshinaga Y."/>
            <person name="Martin F.M."/>
            <person name="Grigoriev I.V."/>
            <person name="Hibbett D.S."/>
        </authorList>
    </citation>
    <scope>NUCLEOTIDE SEQUENCE [LARGE SCALE GENOMIC DNA]</scope>
    <source>
        <strain evidence="1 2">TUFC12733</strain>
    </source>
</reference>
<accession>A0A167KQC6</accession>
<keyword evidence="2" id="KW-1185">Reference proteome</keyword>
<dbReference type="GO" id="GO:0071479">
    <property type="term" value="P:cellular response to ionizing radiation"/>
    <property type="evidence" value="ECO:0007669"/>
    <property type="project" value="TreeGrafter"/>
</dbReference>
<dbReference type="GO" id="GO:0031573">
    <property type="term" value="P:mitotic intra-S DNA damage checkpoint signaling"/>
    <property type="evidence" value="ECO:0007669"/>
    <property type="project" value="TreeGrafter"/>
</dbReference>
<dbReference type="Pfam" id="PF04139">
    <property type="entry name" value="Rad9"/>
    <property type="match status" value="1"/>
</dbReference>
<gene>
    <name evidence="1" type="ORF">CALVIDRAFT_565294</name>
</gene>
<evidence type="ECO:0000313" key="1">
    <source>
        <dbReference type="EMBL" id="KZO94887.1"/>
    </source>
</evidence>
<proteinExistence type="predicted"/>
<protein>
    <recommendedName>
        <fullName evidence="3">Checkpoint protein</fullName>
    </recommendedName>
</protein>
<dbReference type="GO" id="GO:0000076">
    <property type="term" value="P:DNA replication checkpoint signaling"/>
    <property type="evidence" value="ECO:0007669"/>
    <property type="project" value="TreeGrafter"/>
</dbReference>
<dbReference type="Gene3D" id="3.70.10.10">
    <property type="match status" value="1"/>
</dbReference>
<dbReference type="AlphaFoldDB" id="A0A167KQC6"/>
<organism evidence="1 2">
    <name type="scientific">Calocera viscosa (strain TUFC12733)</name>
    <dbReference type="NCBI Taxonomy" id="1330018"/>
    <lineage>
        <taxon>Eukaryota</taxon>
        <taxon>Fungi</taxon>
        <taxon>Dikarya</taxon>
        <taxon>Basidiomycota</taxon>
        <taxon>Agaricomycotina</taxon>
        <taxon>Dacrymycetes</taxon>
        <taxon>Dacrymycetales</taxon>
        <taxon>Dacrymycetaceae</taxon>
        <taxon>Calocera</taxon>
    </lineage>
</organism>
<dbReference type="EMBL" id="KV417292">
    <property type="protein sequence ID" value="KZO94887.1"/>
    <property type="molecule type" value="Genomic_DNA"/>
</dbReference>
<sequence length="272" mass="30445">MDATIEVNRISELVHMLTCLSRYSENVDILGLADSLTFSATNSSLSGYCCLVLERSYFSSYSIRPSGSSVPTGRSPVREARRVQARIKTKILLSRLKMATPPEKKVERIQLVIREYNDEVADGESDDEDGVYESRLFVKLFCQHGVRKTHRLSLDDLDEILAPHLDEDALKHAVIFPAPVMKTLLGRMHVGIQKADGHVTCEFKPASLLVRTVADKGDIFNQLEMDSTELAGYEVTAAPVAFSFHIREFAQLISHIAWESHLLLHSLALAYL</sequence>
<dbReference type="GO" id="GO:0030896">
    <property type="term" value="C:checkpoint clamp complex"/>
    <property type="evidence" value="ECO:0007669"/>
    <property type="project" value="InterPro"/>
</dbReference>
<dbReference type="STRING" id="1330018.A0A167KQC6"/>
<dbReference type="Proteomes" id="UP000076738">
    <property type="component" value="Unassembled WGS sequence"/>
</dbReference>
<dbReference type="InterPro" id="IPR007268">
    <property type="entry name" value="Rad9/Ddc1"/>
</dbReference>
<dbReference type="PANTHER" id="PTHR15237">
    <property type="entry name" value="DNA REPAIR PROTEIN RAD9"/>
    <property type="match status" value="1"/>
</dbReference>
<name>A0A167KQC6_CALVF</name>
<dbReference type="OrthoDB" id="60092at2759"/>
<dbReference type="GO" id="GO:0006281">
    <property type="term" value="P:DNA repair"/>
    <property type="evidence" value="ECO:0007669"/>
    <property type="project" value="TreeGrafter"/>
</dbReference>
<evidence type="ECO:0000313" key="2">
    <source>
        <dbReference type="Proteomes" id="UP000076738"/>
    </source>
</evidence>
<evidence type="ECO:0008006" key="3">
    <source>
        <dbReference type="Google" id="ProtNLM"/>
    </source>
</evidence>